<feature type="region of interest" description="Disordered" evidence="1">
    <location>
        <begin position="210"/>
        <end position="229"/>
    </location>
</feature>
<dbReference type="EMBL" id="CAMAPF010000980">
    <property type="protein sequence ID" value="CAH9134199.1"/>
    <property type="molecule type" value="Genomic_DNA"/>
</dbReference>
<evidence type="ECO:0000313" key="4">
    <source>
        <dbReference type="Proteomes" id="UP001152523"/>
    </source>
</evidence>
<sequence>MELFNLNYHYGGHLNKTAPSHYVGGEETLAMNIDPDKLDFWLLFSLPKEMGIDDEIEDIYYLVPGESLNAGLHKLSGDKDVIEIGRLGMQVGVVDLYVVHKGDENQYNTSIEYPAHSPFAEGIEENSEEGEQNYRWDDGFEEPEHPYLEALDGGKSDTSDEEWTEARDRVEKWNMKTTEEVKQATVQMEEGTSAGEQEQLLILDKEVGGCVSEYEDSDGEVDSPGDSEE</sequence>
<evidence type="ECO:0000313" key="3">
    <source>
        <dbReference type="EMBL" id="CAH9134199.1"/>
    </source>
</evidence>
<feature type="non-terminal residue" evidence="3">
    <location>
        <position position="229"/>
    </location>
</feature>
<gene>
    <name evidence="3" type="ORF">CEPIT_LOCUS33528</name>
</gene>
<name>A0AAV0FF34_9ASTE</name>
<keyword evidence="4" id="KW-1185">Reference proteome</keyword>
<feature type="compositionally biased region" description="Acidic residues" evidence="1">
    <location>
        <begin position="213"/>
        <end position="229"/>
    </location>
</feature>
<protein>
    <recommendedName>
        <fullName evidence="2">PB1-like domain-containing protein</fullName>
    </recommendedName>
</protein>
<dbReference type="Pfam" id="PF26130">
    <property type="entry name" value="PB1-like"/>
    <property type="match status" value="1"/>
</dbReference>
<organism evidence="3 4">
    <name type="scientific">Cuscuta epithymum</name>
    <dbReference type="NCBI Taxonomy" id="186058"/>
    <lineage>
        <taxon>Eukaryota</taxon>
        <taxon>Viridiplantae</taxon>
        <taxon>Streptophyta</taxon>
        <taxon>Embryophyta</taxon>
        <taxon>Tracheophyta</taxon>
        <taxon>Spermatophyta</taxon>
        <taxon>Magnoliopsida</taxon>
        <taxon>eudicotyledons</taxon>
        <taxon>Gunneridae</taxon>
        <taxon>Pentapetalae</taxon>
        <taxon>asterids</taxon>
        <taxon>lamiids</taxon>
        <taxon>Solanales</taxon>
        <taxon>Convolvulaceae</taxon>
        <taxon>Cuscuteae</taxon>
        <taxon>Cuscuta</taxon>
        <taxon>Cuscuta subgen. Cuscuta</taxon>
    </lineage>
</organism>
<accession>A0AAV0FF34</accession>
<evidence type="ECO:0000259" key="2">
    <source>
        <dbReference type="Pfam" id="PF26130"/>
    </source>
</evidence>
<evidence type="ECO:0000256" key="1">
    <source>
        <dbReference type="SAM" id="MobiDB-lite"/>
    </source>
</evidence>
<reference evidence="3" key="1">
    <citation type="submission" date="2022-07" db="EMBL/GenBank/DDBJ databases">
        <authorList>
            <person name="Macas J."/>
            <person name="Novak P."/>
            <person name="Neumann P."/>
        </authorList>
    </citation>
    <scope>NUCLEOTIDE SEQUENCE</scope>
</reference>
<comment type="caution">
    <text evidence="3">The sequence shown here is derived from an EMBL/GenBank/DDBJ whole genome shotgun (WGS) entry which is preliminary data.</text>
</comment>
<dbReference type="InterPro" id="IPR058594">
    <property type="entry name" value="PB1-like_dom_pln"/>
</dbReference>
<dbReference type="AlphaFoldDB" id="A0AAV0FF34"/>
<dbReference type="Proteomes" id="UP001152523">
    <property type="component" value="Unassembled WGS sequence"/>
</dbReference>
<feature type="domain" description="PB1-like" evidence="2">
    <location>
        <begin position="3"/>
        <end position="100"/>
    </location>
</feature>
<proteinExistence type="predicted"/>